<feature type="transmembrane region" description="Helical" evidence="2">
    <location>
        <begin position="32"/>
        <end position="50"/>
    </location>
</feature>
<proteinExistence type="predicted"/>
<name>A0ABN3CGI6_9ACTN</name>
<keyword evidence="2" id="KW-0472">Membrane</keyword>
<dbReference type="Proteomes" id="UP001499843">
    <property type="component" value="Unassembled WGS sequence"/>
</dbReference>
<sequence length="208" mass="22954">MTKRPEPYSATVMAVLAVAFCAWALLTLPLQGALVLVVASVLAWSGWMTFSYARPVKSRKVIAVYLCAVGFQLVHMAEEYTGGFPHEIVELFDSPRDWPMNEFLLVFVFGFGSLYFFAGAGALYRIRVSNFFLWWYALGAGLLNGIAHFVFPVIKGGYFPGLYTAGGHLVMSGLLIYFLVQENRHLKAAEQQPPSAASLSAGPERSTR</sequence>
<feature type="transmembrane region" description="Helical" evidence="2">
    <location>
        <begin position="62"/>
        <end position="83"/>
    </location>
</feature>
<accession>A0ABN3CGI6</accession>
<dbReference type="InterPro" id="IPR025671">
    <property type="entry name" value="HXXEE"/>
</dbReference>
<dbReference type="EMBL" id="BAAAQX010000009">
    <property type="protein sequence ID" value="GAA2208400.1"/>
    <property type="molecule type" value="Genomic_DNA"/>
</dbReference>
<feature type="transmembrane region" description="Helical" evidence="2">
    <location>
        <begin position="131"/>
        <end position="151"/>
    </location>
</feature>
<dbReference type="Pfam" id="PF13787">
    <property type="entry name" value="HXXEE"/>
    <property type="match status" value="1"/>
</dbReference>
<evidence type="ECO:0008006" key="5">
    <source>
        <dbReference type="Google" id="ProtNLM"/>
    </source>
</evidence>
<feature type="transmembrane region" description="Helical" evidence="2">
    <location>
        <begin position="103"/>
        <end position="124"/>
    </location>
</feature>
<feature type="transmembrane region" description="Helical" evidence="2">
    <location>
        <begin position="157"/>
        <end position="180"/>
    </location>
</feature>
<feature type="transmembrane region" description="Helical" evidence="2">
    <location>
        <begin position="7"/>
        <end position="26"/>
    </location>
</feature>
<protein>
    <recommendedName>
        <fullName evidence="5">HXXEE domain-containing protein</fullName>
    </recommendedName>
</protein>
<keyword evidence="2" id="KW-1133">Transmembrane helix</keyword>
<evidence type="ECO:0000256" key="1">
    <source>
        <dbReference type="SAM" id="MobiDB-lite"/>
    </source>
</evidence>
<organism evidence="3 4">
    <name type="scientific">Nonomuraea monospora</name>
    <dbReference type="NCBI Taxonomy" id="568818"/>
    <lineage>
        <taxon>Bacteria</taxon>
        <taxon>Bacillati</taxon>
        <taxon>Actinomycetota</taxon>
        <taxon>Actinomycetes</taxon>
        <taxon>Streptosporangiales</taxon>
        <taxon>Streptosporangiaceae</taxon>
        <taxon>Nonomuraea</taxon>
    </lineage>
</organism>
<evidence type="ECO:0000313" key="4">
    <source>
        <dbReference type="Proteomes" id="UP001499843"/>
    </source>
</evidence>
<keyword evidence="4" id="KW-1185">Reference proteome</keyword>
<feature type="region of interest" description="Disordered" evidence="1">
    <location>
        <begin position="189"/>
        <end position="208"/>
    </location>
</feature>
<comment type="caution">
    <text evidence="3">The sequence shown here is derived from an EMBL/GenBank/DDBJ whole genome shotgun (WGS) entry which is preliminary data.</text>
</comment>
<evidence type="ECO:0000313" key="3">
    <source>
        <dbReference type="EMBL" id="GAA2208400.1"/>
    </source>
</evidence>
<dbReference type="RefSeq" id="WP_344476531.1">
    <property type="nucleotide sequence ID" value="NZ_BAAAQX010000009.1"/>
</dbReference>
<evidence type="ECO:0000256" key="2">
    <source>
        <dbReference type="SAM" id="Phobius"/>
    </source>
</evidence>
<keyword evidence="2" id="KW-0812">Transmembrane</keyword>
<reference evidence="3 4" key="1">
    <citation type="journal article" date="2019" name="Int. J. Syst. Evol. Microbiol.">
        <title>The Global Catalogue of Microorganisms (GCM) 10K type strain sequencing project: providing services to taxonomists for standard genome sequencing and annotation.</title>
        <authorList>
            <consortium name="The Broad Institute Genomics Platform"/>
            <consortium name="The Broad Institute Genome Sequencing Center for Infectious Disease"/>
            <person name="Wu L."/>
            <person name="Ma J."/>
        </authorList>
    </citation>
    <scope>NUCLEOTIDE SEQUENCE [LARGE SCALE GENOMIC DNA]</scope>
    <source>
        <strain evidence="3 4">JCM 16114</strain>
    </source>
</reference>
<gene>
    <name evidence="3" type="ORF">GCM10009850_038580</name>
</gene>